<gene>
    <name evidence="1" type="ORF">NCTC12123_03600</name>
</gene>
<dbReference type="Proteomes" id="UP000255163">
    <property type="component" value="Unassembled WGS sequence"/>
</dbReference>
<accession>A0A376FCA2</accession>
<dbReference type="EMBL" id="UFYI01000007">
    <property type="protein sequence ID" value="STD23023.1"/>
    <property type="molecule type" value="Genomic_DNA"/>
</dbReference>
<reference evidence="1 2" key="1">
    <citation type="submission" date="2018-06" db="EMBL/GenBank/DDBJ databases">
        <authorList>
            <consortium name="Pathogen Informatics"/>
            <person name="Doyle S."/>
        </authorList>
    </citation>
    <scope>NUCLEOTIDE SEQUENCE [LARGE SCALE GENOMIC DNA]</scope>
    <source>
        <strain evidence="1 2">NCTC12123</strain>
    </source>
</reference>
<name>A0A376FCA2_ENTAS</name>
<sequence>MDVLHQNLPDNGSELVLFDINRAVNFRALFRHSSDRALSHLLATPERTFTTTIVKNASSESMKMVASTHLAHTQQQQTFSHLTCCIREMFFLYHMLLSPFPVHDSLYGSEPYEPNRYGLSLGILRVRGERAVLLADMDSLMRITSNPFFPYLMERIAGVIK</sequence>
<dbReference type="AlphaFoldDB" id="A0A376FCA2"/>
<evidence type="ECO:0000313" key="1">
    <source>
        <dbReference type="EMBL" id="STD23023.1"/>
    </source>
</evidence>
<evidence type="ECO:0000313" key="2">
    <source>
        <dbReference type="Proteomes" id="UP000255163"/>
    </source>
</evidence>
<protein>
    <submittedName>
        <fullName evidence="1">Putative lysophospholipase</fullName>
    </submittedName>
</protein>
<organism evidence="1 2">
    <name type="scientific">Enterobacter asburiae</name>
    <dbReference type="NCBI Taxonomy" id="61645"/>
    <lineage>
        <taxon>Bacteria</taxon>
        <taxon>Pseudomonadati</taxon>
        <taxon>Pseudomonadota</taxon>
        <taxon>Gammaproteobacteria</taxon>
        <taxon>Enterobacterales</taxon>
        <taxon>Enterobacteriaceae</taxon>
        <taxon>Enterobacter</taxon>
        <taxon>Enterobacter cloacae complex</taxon>
    </lineage>
</organism>
<proteinExistence type="predicted"/>